<dbReference type="SUPFAM" id="SSF48452">
    <property type="entry name" value="TPR-like"/>
    <property type="match status" value="1"/>
</dbReference>
<comment type="similarity">
    <text evidence="3">Belongs to the TTC4 family.</text>
</comment>
<dbReference type="PANTHER" id="PTHR46035">
    <property type="entry name" value="TETRATRICOPEPTIDE REPEAT PROTEIN 4"/>
    <property type="match status" value="1"/>
</dbReference>
<evidence type="ECO:0000256" key="2">
    <source>
        <dbReference type="ARBA" id="ARBA00022803"/>
    </source>
</evidence>
<comment type="caution">
    <text evidence="6">The sequence shown here is derived from an EMBL/GenBank/DDBJ whole genome shotgun (WGS) entry which is preliminary data.</text>
</comment>
<keyword evidence="2 4" id="KW-0802">TPR repeat</keyword>
<keyword evidence="1" id="KW-0677">Repeat</keyword>
<evidence type="ECO:0000256" key="4">
    <source>
        <dbReference type="PROSITE-ProRule" id="PRU00339"/>
    </source>
</evidence>
<dbReference type="AlphaFoldDB" id="A0ABD2QIE3"/>
<evidence type="ECO:0000256" key="3">
    <source>
        <dbReference type="ARBA" id="ARBA00023602"/>
    </source>
</evidence>
<dbReference type="EMBL" id="JBJKFK010000147">
    <property type="protein sequence ID" value="KAL3319315.1"/>
    <property type="molecule type" value="Genomic_DNA"/>
</dbReference>
<feature type="domain" description="Cns1/TTC4 wheel" evidence="5">
    <location>
        <begin position="236"/>
        <end position="325"/>
    </location>
</feature>
<dbReference type="PANTHER" id="PTHR46035:SF1">
    <property type="entry name" value="TETRATRICOPEPTIDE REPEAT PROTEIN 4"/>
    <property type="match status" value="1"/>
</dbReference>
<reference evidence="6 7" key="1">
    <citation type="submission" date="2024-11" db="EMBL/GenBank/DDBJ databases">
        <title>Adaptive evolution of stress response genes in parasites aligns with host niche diversity.</title>
        <authorList>
            <person name="Hahn C."/>
            <person name="Resl P."/>
        </authorList>
    </citation>
    <scope>NUCLEOTIDE SEQUENCE [LARGE SCALE GENOMIC DNA]</scope>
    <source>
        <strain evidence="6">EGGRZ-B1_66</strain>
        <tissue evidence="6">Body</tissue>
    </source>
</reference>
<organism evidence="6 7">
    <name type="scientific">Cichlidogyrus casuarinus</name>
    <dbReference type="NCBI Taxonomy" id="1844966"/>
    <lineage>
        <taxon>Eukaryota</taxon>
        <taxon>Metazoa</taxon>
        <taxon>Spiralia</taxon>
        <taxon>Lophotrochozoa</taxon>
        <taxon>Platyhelminthes</taxon>
        <taxon>Monogenea</taxon>
        <taxon>Monopisthocotylea</taxon>
        <taxon>Dactylogyridea</taxon>
        <taxon>Ancyrocephalidae</taxon>
        <taxon>Cichlidogyrus</taxon>
    </lineage>
</organism>
<name>A0ABD2QIE3_9PLAT</name>
<dbReference type="Gene3D" id="1.25.40.10">
    <property type="entry name" value="Tetratricopeptide repeat domain"/>
    <property type="match status" value="1"/>
</dbReference>
<dbReference type="InterPro" id="IPR019734">
    <property type="entry name" value="TPR_rpt"/>
</dbReference>
<proteinExistence type="inferred from homology"/>
<dbReference type="CDD" id="cd21377">
    <property type="entry name" value="CTWD_Cns1-like"/>
    <property type="match status" value="1"/>
</dbReference>
<dbReference type="InterPro" id="IPR011990">
    <property type="entry name" value="TPR-like_helical_dom_sf"/>
</dbReference>
<accession>A0ABD2QIE3</accession>
<dbReference type="Pfam" id="PF18972">
    <property type="entry name" value="Wheel"/>
    <property type="match status" value="1"/>
</dbReference>
<gene>
    <name evidence="6" type="primary">TTC4</name>
    <name evidence="6" type="ORF">Ciccas_002018</name>
</gene>
<feature type="repeat" description="TPR" evidence="4">
    <location>
        <begin position="61"/>
        <end position="94"/>
    </location>
</feature>
<evidence type="ECO:0000259" key="5">
    <source>
        <dbReference type="Pfam" id="PF18972"/>
    </source>
</evidence>
<protein>
    <submittedName>
        <fullName evidence="6">Tetratricopeptide repeat protein 4</fullName>
    </submittedName>
</protein>
<evidence type="ECO:0000313" key="7">
    <source>
        <dbReference type="Proteomes" id="UP001626550"/>
    </source>
</evidence>
<dbReference type="Proteomes" id="UP001626550">
    <property type="component" value="Unassembled WGS sequence"/>
</dbReference>
<dbReference type="InterPro" id="IPR044059">
    <property type="entry name" value="Csn1/TTC4_wheel"/>
</dbReference>
<dbReference type="PROSITE" id="PS50005">
    <property type="entry name" value="TPR"/>
    <property type="match status" value="1"/>
</dbReference>
<evidence type="ECO:0000313" key="6">
    <source>
        <dbReference type="EMBL" id="KAL3319315.1"/>
    </source>
</evidence>
<dbReference type="SMART" id="SM00028">
    <property type="entry name" value="TPR"/>
    <property type="match status" value="3"/>
</dbReference>
<sequence length="358" mass="40927">MFDIDSLEETKVKLPADDAFWEEINSHPLFMTTEEMQKADSVHVKALQSLKYESEDPNSNALSFKEEGNYYYKKKNFKEAIYCYTKGLLAKPIDMEIACHLLTNRAICNFYLKNHGKCIEDCKFALRCQPNHFKACLKGAQAADILKKPSIALQFAELGLAIDPSAWALLDIKMRAVLAQVKIEEEQVQKDRDEENSTKKLKLIYDSLQNRGIKVDFKMAPVQIPDGINAKFYIDSHGDLHWPLLILYPEFGTTDIMVDVHESSLISDTLNVFFDPNKEMASWNSNGVYHTGDDSLKVFFEEAKLFGTYSECKPSWTISKLTKHAQFCVSKSLVITLHVVSTRSENFYSTWLKLINKS</sequence>
<keyword evidence="7" id="KW-1185">Reference proteome</keyword>
<evidence type="ECO:0000256" key="1">
    <source>
        <dbReference type="ARBA" id="ARBA00022737"/>
    </source>
</evidence>